<proteinExistence type="predicted"/>
<comment type="caution">
    <text evidence="1">The sequence shown here is derived from an EMBL/GenBank/DDBJ whole genome shotgun (WGS) entry which is preliminary data.</text>
</comment>
<dbReference type="RefSeq" id="WP_379095155.1">
    <property type="nucleotide sequence ID" value="NZ_JBHUGZ010000003.1"/>
</dbReference>
<keyword evidence="2" id="KW-1185">Reference proteome</keyword>
<evidence type="ECO:0000313" key="2">
    <source>
        <dbReference type="Proteomes" id="UP001597405"/>
    </source>
</evidence>
<sequence length="41" mass="4687">MSEKPVWRDVISTPDRETAEALAKELGPKARIEAVPPWKKR</sequence>
<evidence type="ECO:0008006" key="3">
    <source>
        <dbReference type="Google" id="ProtNLM"/>
    </source>
</evidence>
<accession>A0ABW4U8L0</accession>
<dbReference type="EMBL" id="JBHUGZ010000003">
    <property type="protein sequence ID" value="MFD1982417.1"/>
    <property type="molecule type" value="Genomic_DNA"/>
</dbReference>
<gene>
    <name evidence="1" type="ORF">ACFSOZ_06890</name>
</gene>
<reference evidence="2" key="1">
    <citation type="journal article" date="2019" name="Int. J. Syst. Evol. Microbiol.">
        <title>The Global Catalogue of Microorganisms (GCM) 10K type strain sequencing project: providing services to taxonomists for standard genome sequencing and annotation.</title>
        <authorList>
            <consortium name="The Broad Institute Genomics Platform"/>
            <consortium name="The Broad Institute Genome Sequencing Center for Infectious Disease"/>
            <person name="Wu L."/>
            <person name="Ma J."/>
        </authorList>
    </citation>
    <scope>NUCLEOTIDE SEQUENCE [LARGE SCALE GENOMIC DNA]</scope>
    <source>
        <strain evidence="2">CGMCC 1.16225</strain>
    </source>
</reference>
<name>A0ABW4U8L0_9HYPH</name>
<dbReference type="Proteomes" id="UP001597405">
    <property type="component" value="Unassembled WGS sequence"/>
</dbReference>
<protein>
    <recommendedName>
        <fullName evidence="3">SPOR domain-containing protein</fullName>
    </recommendedName>
</protein>
<organism evidence="1 2">
    <name type="scientific">Mesorhizobium newzealandense</name>
    <dbReference type="NCBI Taxonomy" id="1300302"/>
    <lineage>
        <taxon>Bacteria</taxon>
        <taxon>Pseudomonadati</taxon>
        <taxon>Pseudomonadota</taxon>
        <taxon>Alphaproteobacteria</taxon>
        <taxon>Hyphomicrobiales</taxon>
        <taxon>Phyllobacteriaceae</taxon>
        <taxon>Mesorhizobium</taxon>
    </lineage>
</organism>
<evidence type="ECO:0000313" key="1">
    <source>
        <dbReference type="EMBL" id="MFD1982417.1"/>
    </source>
</evidence>